<keyword evidence="6" id="KW-0677">Repeat</keyword>
<evidence type="ECO:0000256" key="12">
    <source>
        <dbReference type="ARBA" id="ARBA00037530"/>
    </source>
</evidence>
<evidence type="ECO:0000259" key="17">
    <source>
        <dbReference type="PROSITE" id="PS50893"/>
    </source>
</evidence>
<dbReference type="PROSITE" id="PS50893">
    <property type="entry name" value="ABC_TRANSPORTER_2"/>
    <property type="match status" value="1"/>
</dbReference>
<evidence type="ECO:0000256" key="13">
    <source>
        <dbReference type="ARBA" id="ARBA00038416"/>
    </source>
</evidence>
<evidence type="ECO:0000256" key="9">
    <source>
        <dbReference type="ARBA" id="ARBA00022840"/>
    </source>
</evidence>
<dbReference type="PANTHER" id="PTHR43776">
    <property type="entry name" value="TRANSPORT ATP-BINDING PROTEIN"/>
    <property type="match status" value="1"/>
</dbReference>
<dbReference type="GO" id="GO:0005886">
    <property type="term" value="C:plasma membrane"/>
    <property type="evidence" value="ECO:0007669"/>
    <property type="project" value="UniProtKB-SubCell"/>
</dbReference>
<dbReference type="AlphaFoldDB" id="A0A1G4XKW0"/>
<dbReference type="InterPro" id="IPR003593">
    <property type="entry name" value="AAA+_ATPase"/>
</dbReference>
<evidence type="ECO:0000256" key="4">
    <source>
        <dbReference type="ARBA" id="ARBA00022475"/>
    </source>
</evidence>
<comment type="caution">
    <text evidence="18">The sequence shown here is derived from an EMBL/GenBank/DDBJ whole genome shotgun (WGS) entry which is preliminary data.</text>
</comment>
<evidence type="ECO:0000256" key="6">
    <source>
        <dbReference type="ARBA" id="ARBA00022737"/>
    </source>
</evidence>
<evidence type="ECO:0000256" key="1">
    <source>
        <dbReference type="ARBA" id="ARBA00004417"/>
    </source>
</evidence>
<dbReference type="InterPro" id="IPR017871">
    <property type="entry name" value="ABC_transporter-like_CS"/>
</dbReference>
<organism evidence="18 19">
    <name type="scientific">Kosakonia sacchari</name>
    <dbReference type="NCBI Taxonomy" id="1158459"/>
    <lineage>
        <taxon>Bacteria</taxon>
        <taxon>Pseudomonadati</taxon>
        <taxon>Pseudomonadota</taxon>
        <taxon>Gammaproteobacteria</taxon>
        <taxon>Enterobacterales</taxon>
        <taxon>Enterobacteriaceae</taxon>
        <taxon>Kosakonia</taxon>
    </lineage>
</organism>
<evidence type="ECO:0000256" key="5">
    <source>
        <dbReference type="ARBA" id="ARBA00022519"/>
    </source>
</evidence>
<dbReference type="EMBL" id="FMUI01000002">
    <property type="protein sequence ID" value="SCX41640.1"/>
    <property type="molecule type" value="Genomic_DNA"/>
</dbReference>
<accession>A0A1G4XKW0</accession>
<dbReference type="FunFam" id="3.40.50.300:FF:000016">
    <property type="entry name" value="Oligopeptide ABC transporter ATP-binding component"/>
    <property type="match status" value="1"/>
</dbReference>
<dbReference type="Gene3D" id="3.40.50.300">
    <property type="entry name" value="P-loop containing nucleotide triphosphate hydrolases"/>
    <property type="match status" value="1"/>
</dbReference>
<proteinExistence type="inferred from homology"/>
<comment type="function">
    <text evidence="12">Part of the ABC transporter complex GsiABCD involved in glutathione import. Responsible for energy coupling to the transport system.</text>
</comment>
<protein>
    <recommendedName>
        <fullName evidence="15">Glutathione import ATP-binding protein GsiA</fullName>
        <ecNumber evidence="14">7.4.2.10</ecNumber>
    </recommendedName>
</protein>
<evidence type="ECO:0000256" key="7">
    <source>
        <dbReference type="ARBA" id="ARBA00022741"/>
    </source>
</evidence>
<dbReference type="Proteomes" id="UP000183569">
    <property type="component" value="Unassembled WGS sequence"/>
</dbReference>
<dbReference type="InterPro" id="IPR003439">
    <property type="entry name" value="ABC_transporter-like_ATP-bd"/>
</dbReference>
<dbReference type="GO" id="GO:0055085">
    <property type="term" value="P:transmembrane transport"/>
    <property type="evidence" value="ECO:0007669"/>
    <property type="project" value="UniProtKB-ARBA"/>
</dbReference>
<gene>
    <name evidence="18" type="ORF">SAMN02927897_01090</name>
</gene>
<dbReference type="GeneID" id="23844662"/>
<keyword evidence="4" id="KW-1003">Cell membrane</keyword>
<evidence type="ECO:0000313" key="18">
    <source>
        <dbReference type="EMBL" id="SCX41640.1"/>
    </source>
</evidence>
<dbReference type="PANTHER" id="PTHR43776:SF15">
    <property type="entry name" value="GLUTATHIONE IMPORT ATP-BINDING PROTEIN GSIA"/>
    <property type="match status" value="1"/>
</dbReference>
<dbReference type="SMART" id="SM00382">
    <property type="entry name" value="AAA"/>
    <property type="match status" value="1"/>
</dbReference>
<dbReference type="GO" id="GO:0015833">
    <property type="term" value="P:peptide transport"/>
    <property type="evidence" value="ECO:0007669"/>
    <property type="project" value="InterPro"/>
</dbReference>
<dbReference type="GO" id="GO:0016887">
    <property type="term" value="F:ATP hydrolysis activity"/>
    <property type="evidence" value="ECO:0007669"/>
    <property type="project" value="InterPro"/>
</dbReference>
<keyword evidence="10" id="KW-1278">Translocase</keyword>
<keyword evidence="5" id="KW-0997">Cell inner membrane</keyword>
<keyword evidence="8" id="KW-0378">Hydrolase</keyword>
<evidence type="ECO:0000256" key="10">
    <source>
        <dbReference type="ARBA" id="ARBA00022967"/>
    </source>
</evidence>
<evidence type="ECO:0000256" key="11">
    <source>
        <dbReference type="ARBA" id="ARBA00023136"/>
    </source>
</evidence>
<evidence type="ECO:0000256" key="8">
    <source>
        <dbReference type="ARBA" id="ARBA00022801"/>
    </source>
</evidence>
<dbReference type="Pfam" id="PF00005">
    <property type="entry name" value="ABC_tran"/>
    <property type="match status" value="1"/>
</dbReference>
<feature type="domain" description="ABC transporter" evidence="17">
    <location>
        <begin position="10"/>
        <end position="259"/>
    </location>
</feature>
<dbReference type="NCBIfam" id="TIGR01727">
    <property type="entry name" value="oligo_HPY"/>
    <property type="match status" value="1"/>
</dbReference>
<keyword evidence="9 18" id="KW-0067">ATP-binding</keyword>
<dbReference type="SUPFAM" id="SSF52540">
    <property type="entry name" value="P-loop containing nucleoside triphosphate hydrolases"/>
    <property type="match status" value="1"/>
</dbReference>
<reference evidence="18 19" key="1">
    <citation type="submission" date="2016-10" db="EMBL/GenBank/DDBJ databases">
        <authorList>
            <person name="Varghese N."/>
            <person name="Submissions S."/>
        </authorList>
    </citation>
    <scope>NUCLEOTIDE SEQUENCE [LARGE SCALE GENOMIC DNA]</scope>
    <source>
        <strain evidence="18 19">CGMCC 1.12102</strain>
    </source>
</reference>
<evidence type="ECO:0000256" key="16">
    <source>
        <dbReference type="ARBA" id="ARBA00047640"/>
    </source>
</evidence>
<comment type="subunit">
    <text evidence="2">The complex is composed of two ATP-binding proteins (GsiA), two transmembrane proteins (GsiC and GsiD) and a solute-binding protein (GsiB).</text>
</comment>
<dbReference type="RefSeq" id="WP_017455765.1">
    <property type="nucleotide sequence ID" value="NZ_FMUI01000002.1"/>
</dbReference>
<dbReference type="InterPro" id="IPR013563">
    <property type="entry name" value="Oligopep_ABC_C"/>
</dbReference>
<comment type="similarity">
    <text evidence="13">Belongs to the ABC transporter superfamily. Glutathione importer (TC 3.A.1.5.11) family.</text>
</comment>
<evidence type="ECO:0000256" key="14">
    <source>
        <dbReference type="ARBA" id="ARBA00039050"/>
    </source>
</evidence>
<sequence length="345" mass="37236">MSTPANWPLLEADNVSVTFPVSGGLLSKKRVVHAVNQVTLKIHAGETLGLVGESGSGKSTLGRALLQLEKINDGEVRFDGHRVTHGLKSDIARLRLQTAMIFQDPFASLNPRQTIGESISEVLRVHQKVPHNRVCARVEELLTLVGLRPEHAAAKPAQLSGGQCQRAGIARALAIEPRLIVADECVAALDVSIQGQIVNLLMDLREKMGLAILFIAHDLAIVRRLCDRVAVMYLGRIVEEGPAEAVFTHPRHPYTAALVSAIPEIDPDKPLPQETLAGEPPSPVAIPQGCAFHPRCPYAQVQCRTGALPPTRQIADHAWTCVLTHAGEKSVFPLTEGSFDEAQAS</sequence>
<dbReference type="CDD" id="cd03257">
    <property type="entry name" value="ABC_NikE_OppD_transporters"/>
    <property type="match status" value="1"/>
</dbReference>
<comment type="subcellular location">
    <subcellularLocation>
        <location evidence="1">Cell inner membrane</location>
        <topology evidence="1">Peripheral membrane protein</topology>
    </subcellularLocation>
</comment>
<keyword evidence="11" id="KW-0472">Membrane</keyword>
<evidence type="ECO:0000313" key="19">
    <source>
        <dbReference type="Proteomes" id="UP000183569"/>
    </source>
</evidence>
<keyword evidence="7" id="KW-0547">Nucleotide-binding</keyword>
<dbReference type="InterPro" id="IPR050319">
    <property type="entry name" value="ABC_transp_ATP-bind"/>
</dbReference>
<comment type="catalytic activity">
    <reaction evidence="16">
        <text>glutathione(out) + ATP + H2O = glutathione(in) + ADP + phosphate + H(+)</text>
        <dbReference type="Rhea" id="RHEA:29791"/>
        <dbReference type="ChEBI" id="CHEBI:15377"/>
        <dbReference type="ChEBI" id="CHEBI:15378"/>
        <dbReference type="ChEBI" id="CHEBI:30616"/>
        <dbReference type="ChEBI" id="CHEBI:43474"/>
        <dbReference type="ChEBI" id="CHEBI:57925"/>
        <dbReference type="ChEBI" id="CHEBI:456216"/>
        <dbReference type="EC" id="7.4.2.10"/>
    </reaction>
</comment>
<dbReference type="Pfam" id="PF08352">
    <property type="entry name" value="oligo_HPY"/>
    <property type="match status" value="1"/>
</dbReference>
<evidence type="ECO:0000256" key="3">
    <source>
        <dbReference type="ARBA" id="ARBA00022448"/>
    </source>
</evidence>
<name>A0A1G4XKW0_9ENTR</name>
<dbReference type="PROSITE" id="PS00211">
    <property type="entry name" value="ABC_TRANSPORTER_1"/>
    <property type="match status" value="1"/>
</dbReference>
<dbReference type="GO" id="GO:0005524">
    <property type="term" value="F:ATP binding"/>
    <property type="evidence" value="ECO:0007669"/>
    <property type="project" value="UniProtKB-KW"/>
</dbReference>
<dbReference type="EC" id="7.4.2.10" evidence="14"/>
<keyword evidence="3" id="KW-0813">Transport</keyword>
<evidence type="ECO:0000256" key="2">
    <source>
        <dbReference type="ARBA" id="ARBA00011469"/>
    </source>
</evidence>
<dbReference type="InterPro" id="IPR027417">
    <property type="entry name" value="P-loop_NTPase"/>
</dbReference>
<evidence type="ECO:0000256" key="15">
    <source>
        <dbReference type="ARBA" id="ARBA00041187"/>
    </source>
</evidence>